<evidence type="ECO:0000313" key="7">
    <source>
        <dbReference type="Proteomes" id="UP000008793"/>
    </source>
</evidence>
<evidence type="ECO:0000313" key="6">
    <source>
        <dbReference type="EMBL" id="CAX60011.1"/>
    </source>
</evidence>
<comment type="similarity">
    <text evidence="1">Belongs to the metallo-beta-lactamase superfamily.</text>
</comment>
<dbReference type="CDD" id="cd16277">
    <property type="entry name" value="metallo-hydrolase-like_MBL-fold"/>
    <property type="match status" value="1"/>
</dbReference>
<dbReference type="RefSeq" id="WP_013202497.1">
    <property type="nucleotide sequence ID" value="NC_014306.1"/>
</dbReference>
<dbReference type="KEGG" id="ebi:EbC_24800"/>
<dbReference type="HOGENOM" id="CLU_056519_1_1_6"/>
<name>D8MT54_ERWBE</name>
<dbReference type="GO" id="GO:0046872">
    <property type="term" value="F:metal ion binding"/>
    <property type="evidence" value="ECO:0007669"/>
    <property type="project" value="UniProtKB-KW"/>
</dbReference>
<dbReference type="eggNOG" id="COG0491">
    <property type="taxonomic scope" value="Bacteria"/>
</dbReference>
<keyword evidence="2" id="KW-0479">Metal-binding</keyword>
<dbReference type="GeneID" id="90512473"/>
<dbReference type="Pfam" id="PF00753">
    <property type="entry name" value="Lactamase_B"/>
    <property type="match status" value="1"/>
</dbReference>
<dbReference type="STRING" id="634500.EbC_24800"/>
<gene>
    <name evidence="6" type="ordered locus">EbC_24800</name>
</gene>
<protein>
    <submittedName>
        <fullName evidence="6">Beta-lactamase domain protein</fullName>
    </submittedName>
</protein>
<proteinExistence type="inferred from homology"/>
<organism evidence="7">
    <name type="scientific">Erwinia billingiae (strain Eb661)</name>
    <dbReference type="NCBI Taxonomy" id="634500"/>
    <lineage>
        <taxon>Bacteria</taxon>
        <taxon>Pseudomonadati</taxon>
        <taxon>Pseudomonadota</taxon>
        <taxon>Gammaproteobacteria</taxon>
        <taxon>Enterobacterales</taxon>
        <taxon>Erwiniaceae</taxon>
        <taxon>Erwinia</taxon>
    </lineage>
</organism>
<dbReference type="GO" id="GO:0016787">
    <property type="term" value="F:hydrolase activity"/>
    <property type="evidence" value="ECO:0007669"/>
    <property type="project" value="UniProtKB-KW"/>
</dbReference>
<keyword evidence="3" id="KW-0378">Hydrolase</keyword>
<feature type="domain" description="Metallo-beta-lactamase" evidence="5">
    <location>
        <begin position="49"/>
        <end position="258"/>
    </location>
</feature>
<dbReference type="PANTHER" id="PTHR42978:SF6">
    <property type="entry name" value="QUORUM-QUENCHING LACTONASE YTNP-RELATED"/>
    <property type="match status" value="1"/>
</dbReference>
<evidence type="ECO:0000256" key="1">
    <source>
        <dbReference type="ARBA" id="ARBA00007749"/>
    </source>
</evidence>
<dbReference type="EMBL" id="FP236843">
    <property type="protein sequence ID" value="CAX60011.1"/>
    <property type="molecule type" value="Genomic_DNA"/>
</dbReference>
<dbReference type="PANTHER" id="PTHR42978">
    <property type="entry name" value="QUORUM-QUENCHING LACTONASE YTNP-RELATED-RELATED"/>
    <property type="match status" value="1"/>
</dbReference>
<evidence type="ECO:0000256" key="2">
    <source>
        <dbReference type="ARBA" id="ARBA00022723"/>
    </source>
</evidence>
<accession>D8MT54</accession>
<dbReference type="SUPFAM" id="SSF56281">
    <property type="entry name" value="Metallo-hydrolase/oxidoreductase"/>
    <property type="match status" value="1"/>
</dbReference>
<dbReference type="Gene3D" id="3.60.15.10">
    <property type="entry name" value="Ribonuclease Z/Hydroxyacylglutathione hydrolase-like"/>
    <property type="match status" value="1"/>
</dbReference>
<evidence type="ECO:0000256" key="3">
    <source>
        <dbReference type="ARBA" id="ARBA00022801"/>
    </source>
</evidence>
<evidence type="ECO:0000259" key="5">
    <source>
        <dbReference type="SMART" id="SM00849"/>
    </source>
</evidence>
<dbReference type="InterPro" id="IPR001279">
    <property type="entry name" value="Metallo-B-lactamas"/>
</dbReference>
<reference evidence="6 7" key="1">
    <citation type="journal article" date="2010" name="BMC Genomics">
        <title>Genome comparison of the epiphytic bacteria Erwinia billingiae and E. tasmaniensis with the pear pathogen E. pyrifoliae.</title>
        <authorList>
            <person name="Kube M."/>
            <person name="Migdoll A.M."/>
            <person name="Gehring I."/>
            <person name="Heitmann K."/>
            <person name="Mayer Y."/>
            <person name="Kuhl H."/>
            <person name="Knaust F."/>
            <person name="Geider K."/>
            <person name="Reinhardt R."/>
        </authorList>
    </citation>
    <scope>NUCLEOTIDE SEQUENCE [LARGE SCALE GENOMIC DNA]</scope>
    <source>
        <strain evidence="6 7">Eb661</strain>
    </source>
</reference>
<keyword evidence="7" id="KW-1185">Reference proteome</keyword>
<dbReference type="Proteomes" id="UP000008793">
    <property type="component" value="Chromosome"/>
</dbReference>
<sequence>MTEQASYTIGKLKITRLTEQMFSVPQGKLFPTSGDESPAEQADMLVNMSVHSWLVETPNRIMLIDTATGNGKDRPFSPLFHQLNSPWMENLTAAGIDPADVDYVLHTHLHTDHVGWNTVPNGDSWIPTFPNATWVCPQAEVTFMTSPAAAARRVVFDDSVQPIIDARRLVTLPDEITEYLPGIVFYPTPGHSPGHMSIAFVTEGETAIFLGDVMHSAIQVAHPQWNSMFCGNGPLAAESRRWLLEFAATENATVFTSHFDRTSAGRITKDNDRFIWTFL</sequence>
<evidence type="ECO:0000256" key="4">
    <source>
        <dbReference type="ARBA" id="ARBA00022833"/>
    </source>
</evidence>
<dbReference type="SMART" id="SM00849">
    <property type="entry name" value="Lactamase_B"/>
    <property type="match status" value="1"/>
</dbReference>
<dbReference type="AlphaFoldDB" id="D8MT54"/>
<keyword evidence="4" id="KW-0862">Zinc</keyword>
<dbReference type="InterPro" id="IPR036866">
    <property type="entry name" value="RibonucZ/Hydroxyglut_hydro"/>
</dbReference>
<dbReference type="InterPro" id="IPR051013">
    <property type="entry name" value="MBL_superfamily_lactonases"/>
</dbReference>